<keyword evidence="3" id="KW-0808">Transferase</keyword>
<dbReference type="PANTHER" id="PTHR43836">
    <property type="entry name" value="CATECHOL O-METHYLTRANSFERASE 1-RELATED"/>
    <property type="match status" value="1"/>
</dbReference>
<dbReference type="InterPro" id="IPR002935">
    <property type="entry name" value="SAM_O-MeTrfase"/>
</dbReference>
<organism evidence="7 8">
    <name type="scientific">Ophiocordyceps australis</name>
    <dbReference type="NCBI Taxonomy" id="1399860"/>
    <lineage>
        <taxon>Eukaryota</taxon>
        <taxon>Fungi</taxon>
        <taxon>Dikarya</taxon>
        <taxon>Ascomycota</taxon>
        <taxon>Pezizomycotina</taxon>
        <taxon>Sordariomycetes</taxon>
        <taxon>Hypocreomycetidae</taxon>
        <taxon>Hypocreales</taxon>
        <taxon>Ophiocordycipitaceae</taxon>
        <taxon>Ophiocordyceps</taxon>
    </lineage>
</organism>
<dbReference type="PROSITE" id="PS51682">
    <property type="entry name" value="SAM_OMT_I"/>
    <property type="match status" value="1"/>
</dbReference>
<evidence type="ECO:0000256" key="4">
    <source>
        <dbReference type="ARBA" id="ARBA00022691"/>
    </source>
</evidence>
<keyword evidence="4" id="KW-0949">S-adenosyl-L-methionine</keyword>
<evidence type="ECO:0000256" key="3">
    <source>
        <dbReference type="ARBA" id="ARBA00022679"/>
    </source>
</evidence>
<dbReference type="Pfam" id="PF01596">
    <property type="entry name" value="Methyltransf_3"/>
    <property type="match status" value="1"/>
</dbReference>
<name>A0A2C5XVV5_9HYPO</name>
<dbReference type="GO" id="GO:0032259">
    <property type="term" value="P:methylation"/>
    <property type="evidence" value="ECO:0007669"/>
    <property type="project" value="UniProtKB-KW"/>
</dbReference>
<dbReference type="EC" id="2.1.1.6" evidence="1"/>
<evidence type="ECO:0000256" key="5">
    <source>
        <dbReference type="ARBA" id="ARBA00022939"/>
    </source>
</evidence>
<dbReference type="InterPro" id="IPR029063">
    <property type="entry name" value="SAM-dependent_MTases_sf"/>
</dbReference>
<dbReference type="GO" id="GO:0008171">
    <property type="term" value="F:O-methyltransferase activity"/>
    <property type="evidence" value="ECO:0007669"/>
    <property type="project" value="InterPro"/>
</dbReference>
<gene>
    <name evidence="7" type="ORF">CDD81_2885</name>
</gene>
<keyword evidence="5" id="KW-0128">Catecholamine metabolism</keyword>
<protein>
    <recommendedName>
        <fullName evidence="1">catechol O-methyltransferase</fullName>
        <ecNumber evidence="1">2.1.1.6</ecNumber>
    </recommendedName>
</protein>
<accession>A0A2C5XVV5</accession>
<dbReference type="PANTHER" id="PTHR43836:SF6">
    <property type="entry name" value="PUTATIVE (AFU_ORTHOLOGUE AFUA_2G00150)-RELATED"/>
    <property type="match status" value="1"/>
</dbReference>
<reference evidence="7 8" key="1">
    <citation type="submission" date="2017-06" db="EMBL/GenBank/DDBJ databases">
        <title>Ant-infecting Ophiocordyceps genomes reveal a high diversity of potential behavioral manipulation genes and a possible major role for enterotoxins.</title>
        <authorList>
            <person name="De Bekker C."/>
            <person name="Evans H.C."/>
            <person name="Brachmann A."/>
            <person name="Hughes D.P."/>
        </authorList>
    </citation>
    <scope>NUCLEOTIDE SEQUENCE [LARGE SCALE GENOMIC DNA]</scope>
    <source>
        <strain evidence="7 8">Map64</strain>
    </source>
</reference>
<dbReference type="SUPFAM" id="SSF53335">
    <property type="entry name" value="S-adenosyl-L-methionine-dependent methyltransferases"/>
    <property type="match status" value="1"/>
</dbReference>
<dbReference type="GO" id="GO:0006584">
    <property type="term" value="P:catecholamine metabolic process"/>
    <property type="evidence" value="ECO:0007669"/>
    <property type="project" value="UniProtKB-KW"/>
</dbReference>
<evidence type="ECO:0000313" key="7">
    <source>
        <dbReference type="EMBL" id="PHH59523.1"/>
    </source>
</evidence>
<keyword evidence="2" id="KW-0489">Methyltransferase</keyword>
<dbReference type="OrthoDB" id="186626at2759"/>
<evidence type="ECO:0000256" key="1">
    <source>
        <dbReference type="ARBA" id="ARBA00012880"/>
    </source>
</evidence>
<dbReference type="Proteomes" id="UP000226192">
    <property type="component" value="Unassembled WGS sequence"/>
</dbReference>
<proteinExistence type="inferred from homology"/>
<comment type="caution">
    <text evidence="7">The sequence shown here is derived from an EMBL/GenBank/DDBJ whole genome shotgun (WGS) entry which is preliminary data.</text>
</comment>
<keyword evidence="8" id="KW-1185">Reference proteome</keyword>
<dbReference type="AlphaFoldDB" id="A0A2C5XVV5"/>
<sequence>MANTEAFYKPEEANSDGREERLLQFIQSHPDYSKMRDSPSTVLSAIDEFAQTQEFLMNVGKYKGFIVAQYIASHRPKLMVELGGYIGYSAIMFGAAARLAGGEQYLSLEIKPAFAAVARSLIALAGLHDFVHVLTGPCNESLRKLTLATPRRAIDLLFIDHQKSAYLRHLLLCEELSLILPGTSIIADNVIRPGAPLYLDYVRGSSKEKTDIRRIAAQHDDEFPQGKPELVYDTRLCQSLEPSGEVVSSALAHVFRPDANKLGR</sequence>
<evidence type="ECO:0000256" key="6">
    <source>
        <dbReference type="ARBA" id="ARBA00023453"/>
    </source>
</evidence>
<evidence type="ECO:0000256" key="2">
    <source>
        <dbReference type="ARBA" id="ARBA00022603"/>
    </source>
</evidence>
<comment type="similarity">
    <text evidence="6">Belongs to the class I-like SAM-binding methyltransferase superfamily. Cation-dependent O-methyltransferase family.</text>
</comment>
<dbReference type="STRING" id="1399860.A0A2C5XVV5"/>
<dbReference type="Gene3D" id="3.40.50.150">
    <property type="entry name" value="Vaccinia Virus protein VP39"/>
    <property type="match status" value="1"/>
</dbReference>
<dbReference type="EMBL" id="NJET01000199">
    <property type="protein sequence ID" value="PHH59523.1"/>
    <property type="molecule type" value="Genomic_DNA"/>
</dbReference>
<evidence type="ECO:0000313" key="8">
    <source>
        <dbReference type="Proteomes" id="UP000226192"/>
    </source>
</evidence>